<evidence type="ECO:0000256" key="1">
    <source>
        <dbReference type="ARBA" id="ARBA00005641"/>
    </source>
</evidence>
<comment type="caution">
    <text evidence="9">The sequence shown here is derived from an EMBL/GenBank/DDBJ whole genome shotgun (WGS) entry which is preliminary data.</text>
</comment>
<dbReference type="GO" id="GO:0009986">
    <property type="term" value="C:cell surface"/>
    <property type="evidence" value="ECO:0007669"/>
    <property type="project" value="TreeGrafter"/>
</dbReference>
<gene>
    <name evidence="9" type="ORF">FAM09_10250</name>
</gene>
<keyword evidence="2 7" id="KW-0378">Hydrolase</keyword>
<dbReference type="GO" id="GO:0008422">
    <property type="term" value="F:beta-glucosidase activity"/>
    <property type="evidence" value="ECO:0007669"/>
    <property type="project" value="TreeGrafter"/>
</dbReference>
<evidence type="ECO:0000256" key="3">
    <source>
        <dbReference type="ARBA" id="ARBA00023001"/>
    </source>
</evidence>
<keyword evidence="5 7" id="KW-0326">Glycosidase</keyword>
<dbReference type="InterPro" id="IPR017853">
    <property type="entry name" value="GH"/>
</dbReference>
<proteinExistence type="inferred from homology"/>
<accession>A0A4S8HY52</accession>
<dbReference type="PANTHER" id="PTHR31297">
    <property type="entry name" value="GLUCAN ENDO-1,6-BETA-GLUCOSIDASE B"/>
    <property type="match status" value="1"/>
</dbReference>
<dbReference type="InterPro" id="IPR001547">
    <property type="entry name" value="Glyco_hydro_5"/>
</dbReference>
<dbReference type="InterPro" id="IPR050386">
    <property type="entry name" value="Glycosyl_hydrolase_5"/>
</dbReference>
<dbReference type="Pfam" id="PF00150">
    <property type="entry name" value="Cellulase"/>
    <property type="match status" value="1"/>
</dbReference>
<evidence type="ECO:0000256" key="2">
    <source>
        <dbReference type="ARBA" id="ARBA00022801"/>
    </source>
</evidence>
<evidence type="ECO:0000256" key="4">
    <source>
        <dbReference type="ARBA" id="ARBA00023277"/>
    </source>
</evidence>
<evidence type="ECO:0000313" key="10">
    <source>
        <dbReference type="Proteomes" id="UP000306918"/>
    </source>
</evidence>
<dbReference type="PANTHER" id="PTHR31297:SF41">
    <property type="entry name" value="ENDOGLUCANASE, PUTATIVE (AFU_ORTHOLOGUE AFUA_5G01830)-RELATED"/>
    <property type="match status" value="1"/>
</dbReference>
<evidence type="ECO:0000313" key="9">
    <source>
        <dbReference type="EMBL" id="THU40241.1"/>
    </source>
</evidence>
<dbReference type="GO" id="GO:0030245">
    <property type="term" value="P:cellulose catabolic process"/>
    <property type="evidence" value="ECO:0007669"/>
    <property type="project" value="UniProtKB-KW"/>
</dbReference>
<reference evidence="9 10" key="1">
    <citation type="submission" date="2019-04" db="EMBL/GenBank/DDBJ databases">
        <title>Niastella caeni sp. nov., isolated from activated sludge.</title>
        <authorList>
            <person name="Sheng M."/>
        </authorList>
    </citation>
    <scope>NUCLEOTIDE SEQUENCE [LARGE SCALE GENOMIC DNA]</scope>
    <source>
        <strain evidence="9 10">HX-2-15</strain>
    </source>
</reference>
<dbReference type="EMBL" id="STFF01000002">
    <property type="protein sequence ID" value="THU40241.1"/>
    <property type="molecule type" value="Genomic_DNA"/>
</dbReference>
<dbReference type="GO" id="GO:0005576">
    <property type="term" value="C:extracellular region"/>
    <property type="evidence" value="ECO:0007669"/>
    <property type="project" value="TreeGrafter"/>
</dbReference>
<dbReference type="AlphaFoldDB" id="A0A4S8HY52"/>
<evidence type="ECO:0000256" key="6">
    <source>
        <dbReference type="ARBA" id="ARBA00023326"/>
    </source>
</evidence>
<dbReference type="SUPFAM" id="SSF51445">
    <property type="entry name" value="(Trans)glycosidases"/>
    <property type="match status" value="1"/>
</dbReference>
<dbReference type="OrthoDB" id="9800925at2"/>
<keyword evidence="3" id="KW-0136">Cellulose degradation</keyword>
<comment type="similarity">
    <text evidence="1 7">Belongs to the glycosyl hydrolase 5 (cellulase A) family.</text>
</comment>
<keyword evidence="4" id="KW-0119">Carbohydrate metabolism</keyword>
<feature type="domain" description="Glycoside hydrolase family 5" evidence="8">
    <location>
        <begin position="52"/>
        <end position="344"/>
    </location>
</feature>
<evidence type="ECO:0000259" key="8">
    <source>
        <dbReference type="Pfam" id="PF00150"/>
    </source>
</evidence>
<keyword evidence="10" id="KW-1185">Reference proteome</keyword>
<dbReference type="Gene3D" id="3.20.20.80">
    <property type="entry name" value="Glycosidases"/>
    <property type="match status" value="1"/>
</dbReference>
<sequence>MDNSLNLNAMKLYVLLSTLIVIASCQKSNDPPPVNDKPQRLTIEGKNIKTPDGNVIELRGVNWGWWETAQPQDATEAVAMGARVVRMPFRWYFGGDGSNIRQTDAPGHIKPEGLQLLDQYINWCTEQKIWVLLFAGSDQGAGDSTENYWTNASLKKEFIETWEFLVQRYKNKPYIAAYELLSEPHPKKPVTNQQVVSFYEDVISAIRKHDTLTPLMIGPNDHYDINLLEESITTKDKKIIYTFNYYLPTDYIKPDKREQAGLPIVSYPGSYNDFNGNAVNLNKDYLTQILQPAVQFRNKYNVPVFVNQMGARSRCPNNVSYLTDVCDIFYQYQIPFTYWTYRTNSDQSEYGIYWFNKTTNQYVFKPEPAAVLSAAFKRK</sequence>
<keyword evidence="6" id="KW-0624">Polysaccharide degradation</keyword>
<organism evidence="9 10">
    <name type="scientific">Niastella caeni</name>
    <dbReference type="NCBI Taxonomy" id="2569763"/>
    <lineage>
        <taxon>Bacteria</taxon>
        <taxon>Pseudomonadati</taxon>
        <taxon>Bacteroidota</taxon>
        <taxon>Chitinophagia</taxon>
        <taxon>Chitinophagales</taxon>
        <taxon>Chitinophagaceae</taxon>
        <taxon>Niastella</taxon>
    </lineage>
</organism>
<protein>
    <submittedName>
        <fullName evidence="9">Glycoside hydrolase family 5 protein</fullName>
    </submittedName>
</protein>
<evidence type="ECO:0000256" key="7">
    <source>
        <dbReference type="RuleBase" id="RU361153"/>
    </source>
</evidence>
<evidence type="ECO:0000256" key="5">
    <source>
        <dbReference type="ARBA" id="ARBA00023295"/>
    </source>
</evidence>
<name>A0A4S8HY52_9BACT</name>
<dbReference type="Proteomes" id="UP000306918">
    <property type="component" value="Unassembled WGS sequence"/>
</dbReference>